<proteinExistence type="predicted"/>
<name>A0AAD1CGB1_PHODP</name>
<sequence length="133" mass="15154">MQQPDNLALIMDLIPSHYQNLGLPPTLATCTRDTFPADFSLEQTQIDKIVQQMRDVFTHLHQNKVCHGDLYAHNTLFDRDANILVGDFGAASMYHMLSESQQQQIRQIEQRALEHFIDDLASICVQTTDKIVA</sequence>
<dbReference type="InterPro" id="IPR011009">
    <property type="entry name" value="Kinase-like_dom_sf"/>
</dbReference>
<organism evidence="2 3">
    <name type="scientific">Photobacterium damsela subsp. piscicida</name>
    <name type="common">Pasteurella piscicida</name>
    <dbReference type="NCBI Taxonomy" id="38294"/>
    <lineage>
        <taxon>Bacteria</taxon>
        <taxon>Pseudomonadati</taxon>
        <taxon>Pseudomonadota</taxon>
        <taxon>Gammaproteobacteria</taxon>
        <taxon>Vibrionales</taxon>
        <taxon>Vibrionaceae</taxon>
        <taxon>Photobacterium</taxon>
    </lineage>
</organism>
<accession>A0AAD1CGB1</accession>
<dbReference type="Proteomes" id="UP000218676">
    <property type="component" value="Chromosome 1"/>
</dbReference>
<dbReference type="GO" id="GO:0004672">
    <property type="term" value="F:protein kinase activity"/>
    <property type="evidence" value="ECO:0007669"/>
    <property type="project" value="InterPro"/>
</dbReference>
<dbReference type="Pfam" id="PF00069">
    <property type="entry name" value="Pkinase"/>
    <property type="match status" value="1"/>
</dbReference>
<feature type="domain" description="Protein kinase" evidence="1">
    <location>
        <begin position="1"/>
        <end position="133"/>
    </location>
</feature>
<evidence type="ECO:0000259" key="1">
    <source>
        <dbReference type="PROSITE" id="PS50011"/>
    </source>
</evidence>
<gene>
    <name evidence="2" type="ORF">PDPUS_1_01647</name>
</gene>
<dbReference type="Gene3D" id="1.10.510.10">
    <property type="entry name" value="Transferase(Phosphotransferase) domain 1"/>
    <property type="match status" value="1"/>
</dbReference>
<dbReference type="EMBL" id="AP018045">
    <property type="protein sequence ID" value="BAX53021.1"/>
    <property type="molecule type" value="Genomic_DNA"/>
</dbReference>
<evidence type="ECO:0000313" key="2">
    <source>
        <dbReference type="EMBL" id="BAX53021.1"/>
    </source>
</evidence>
<dbReference type="SUPFAM" id="SSF56112">
    <property type="entry name" value="Protein kinase-like (PK-like)"/>
    <property type="match status" value="1"/>
</dbReference>
<dbReference type="InterPro" id="IPR000719">
    <property type="entry name" value="Prot_kinase_dom"/>
</dbReference>
<dbReference type="PROSITE" id="PS50011">
    <property type="entry name" value="PROTEIN_KINASE_DOM"/>
    <property type="match status" value="1"/>
</dbReference>
<dbReference type="GO" id="GO:0005524">
    <property type="term" value="F:ATP binding"/>
    <property type="evidence" value="ECO:0007669"/>
    <property type="project" value="InterPro"/>
</dbReference>
<keyword evidence="2" id="KW-0808">Transferase</keyword>
<keyword evidence="2" id="KW-0418">Kinase</keyword>
<dbReference type="AlphaFoldDB" id="A0AAD1CGB1"/>
<evidence type="ECO:0000313" key="3">
    <source>
        <dbReference type="Proteomes" id="UP000218676"/>
    </source>
</evidence>
<reference evidence="3" key="1">
    <citation type="submission" date="2017-05" db="EMBL/GenBank/DDBJ databases">
        <title>Whole genome sequence of fish pathogenic bacteria, Photobacterium damselae subsp. piscicida, strain 91-197, isolated from hybrid striped bass (Morone sp.) in USA.</title>
        <authorList>
            <person name="Teru Y."/>
            <person name="Hikima J."/>
            <person name="Kono T."/>
            <person name="Sakai M."/>
            <person name="Takano T."/>
            <person name="Hawke J.P."/>
            <person name="Takeyama H."/>
            <person name="Aoki T."/>
        </authorList>
    </citation>
    <scope>NUCLEOTIDE SEQUENCE [LARGE SCALE GENOMIC DNA]</scope>
    <source>
        <strain evidence="3">91-197</strain>
    </source>
</reference>
<protein>
    <submittedName>
        <fullName evidence="2">3-deoxy-D-manno-octulosonic acid kinase</fullName>
    </submittedName>
</protein>